<keyword evidence="2" id="KW-1185">Reference proteome</keyword>
<gene>
    <name evidence="1" type="ORF">RF55_9388</name>
</gene>
<keyword evidence="1" id="KW-0255">Endonuclease</keyword>
<keyword evidence="1" id="KW-0548">Nucleotidyltransferase</keyword>
<dbReference type="OrthoDB" id="414666at2759"/>
<dbReference type="AlphaFoldDB" id="A0A0J7KK61"/>
<sequence length="86" mass="10441">MWTILRNTIQMTAQQLSASPASFRKPWISDETWQVILRRREVKNTADQRTYANLSDEIKRRCRKYKEHYIAQICEEIEYPAHHNEF</sequence>
<comment type="caution">
    <text evidence="1">The sequence shown here is derived from an EMBL/GenBank/DDBJ whole genome shotgun (WGS) entry which is preliminary data.</text>
</comment>
<evidence type="ECO:0000313" key="2">
    <source>
        <dbReference type="Proteomes" id="UP000036403"/>
    </source>
</evidence>
<keyword evidence="1" id="KW-0540">Nuclease</keyword>
<accession>A0A0J7KK61</accession>
<proteinExistence type="predicted"/>
<keyword evidence="1" id="KW-0808">Transferase</keyword>
<protein>
    <submittedName>
        <fullName evidence="1">Endonuclease-reverse transcriptase</fullName>
    </submittedName>
</protein>
<dbReference type="GO" id="GO:0003964">
    <property type="term" value="F:RNA-directed DNA polymerase activity"/>
    <property type="evidence" value="ECO:0007669"/>
    <property type="project" value="UniProtKB-KW"/>
</dbReference>
<dbReference type="PaxDb" id="67767-A0A0J7KK61"/>
<dbReference type="Proteomes" id="UP000036403">
    <property type="component" value="Unassembled WGS sequence"/>
</dbReference>
<dbReference type="GO" id="GO:0004519">
    <property type="term" value="F:endonuclease activity"/>
    <property type="evidence" value="ECO:0007669"/>
    <property type="project" value="UniProtKB-KW"/>
</dbReference>
<keyword evidence="1" id="KW-0695">RNA-directed DNA polymerase</keyword>
<dbReference type="EMBL" id="LBMM01006204">
    <property type="protein sequence ID" value="KMQ90813.1"/>
    <property type="molecule type" value="Genomic_DNA"/>
</dbReference>
<reference evidence="1 2" key="1">
    <citation type="submission" date="2015-04" db="EMBL/GenBank/DDBJ databases">
        <title>Lasius niger genome sequencing.</title>
        <authorList>
            <person name="Konorov E.A."/>
            <person name="Nikitin M.A."/>
            <person name="Kirill M.V."/>
            <person name="Chang P."/>
        </authorList>
    </citation>
    <scope>NUCLEOTIDE SEQUENCE [LARGE SCALE GENOMIC DNA]</scope>
    <source>
        <tissue evidence="1">Whole</tissue>
    </source>
</reference>
<organism evidence="1 2">
    <name type="scientific">Lasius niger</name>
    <name type="common">Black garden ant</name>
    <dbReference type="NCBI Taxonomy" id="67767"/>
    <lineage>
        <taxon>Eukaryota</taxon>
        <taxon>Metazoa</taxon>
        <taxon>Ecdysozoa</taxon>
        <taxon>Arthropoda</taxon>
        <taxon>Hexapoda</taxon>
        <taxon>Insecta</taxon>
        <taxon>Pterygota</taxon>
        <taxon>Neoptera</taxon>
        <taxon>Endopterygota</taxon>
        <taxon>Hymenoptera</taxon>
        <taxon>Apocrita</taxon>
        <taxon>Aculeata</taxon>
        <taxon>Formicoidea</taxon>
        <taxon>Formicidae</taxon>
        <taxon>Formicinae</taxon>
        <taxon>Lasius</taxon>
        <taxon>Lasius</taxon>
    </lineage>
</organism>
<keyword evidence="1" id="KW-0378">Hydrolase</keyword>
<evidence type="ECO:0000313" key="1">
    <source>
        <dbReference type="EMBL" id="KMQ90813.1"/>
    </source>
</evidence>
<name>A0A0J7KK61_LASNI</name>